<protein>
    <submittedName>
        <fullName evidence="1">Uncharacterized protein</fullName>
    </submittedName>
</protein>
<evidence type="ECO:0000313" key="2">
    <source>
        <dbReference type="Proteomes" id="UP001150879"/>
    </source>
</evidence>
<feature type="non-terminal residue" evidence="1">
    <location>
        <position position="142"/>
    </location>
</feature>
<reference evidence="1" key="1">
    <citation type="submission" date="2022-11" db="EMBL/GenBank/DDBJ databases">
        <authorList>
            <person name="Petersen C."/>
        </authorList>
    </citation>
    <scope>NUCLEOTIDE SEQUENCE</scope>
    <source>
        <strain evidence="1">IBT 16849</strain>
    </source>
</reference>
<dbReference type="EMBL" id="JAPQKP010000005">
    <property type="protein sequence ID" value="KAJ5188538.1"/>
    <property type="molecule type" value="Genomic_DNA"/>
</dbReference>
<evidence type="ECO:0000313" key="1">
    <source>
        <dbReference type="EMBL" id="KAJ5188538.1"/>
    </source>
</evidence>
<keyword evidence="2" id="KW-1185">Reference proteome</keyword>
<dbReference type="Proteomes" id="UP001150879">
    <property type="component" value="Unassembled WGS sequence"/>
</dbReference>
<proteinExistence type="predicted"/>
<dbReference type="AlphaFoldDB" id="A0A9W9J237"/>
<name>A0A9W9J237_9EURO</name>
<gene>
    <name evidence="1" type="ORF">N7472_007552</name>
</gene>
<comment type="caution">
    <text evidence="1">The sequence shown here is derived from an EMBL/GenBank/DDBJ whole genome shotgun (WGS) entry which is preliminary data.</text>
</comment>
<accession>A0A9W9J237</accession>
<organism evidence="1 2">
    <name type="scientific">Penicillium cf. griseofulvum</name>
    <dbReference type="NCBI Taxonomy" id="2972120"/>
    <lineage>
        <taxon>Eukaryota</taxon>
        <taxon>Fungi</taxon>
        <taxon>Dikarya</taxon>
        <taxon>Ascomycota</taxon>
        <taxon>Pezizomycotina</taxon>
        <taxon>Eurotiomycetes</taxon>
        <taxon>Eurotiomycetidae</taxon>
        <taxon>Eurotiales</taxon>
        <taxon>Aspergillaceae</taxon>
        <taxon>Penicillium</taxon>
    </lineage>
</organism>
<reference evidence="1" key="2">
    <citation type="journal article" date="2023" name="IMA Fungus">
        <title>Comparative genomic study of the Penicillium genus elucidates a diverse pangenome and 15 lateral gene transfer events.</title>
        <authorList>
            <person name="Petersen C."/>
            <person name="Sorensen T."/>
            <person name="Nielsen M.R."/>
            <person name="Sondergaard T.E."/>
            <person name="Sorensen J.L."/>
            <person name="Fitzpatrick D.A."/>
            <person name="Frisvad J.C."/>
            <person name="Nielsen K.L."/>
        </authorList>
    </citation>
    <scope>NUCLEOTIDE SEQUENCE</scope>
    <source>
        <strain evidence="1">IBT 16849</strain>
    </source>
</reference>
<sequence length="142" mass="15393">IGSLAAAIPLRRHDSQPEGWKAHHSIHSFAIDLSASYLGAQLSLDILLILALTHSQTRPDPPGLLLSTPLLPCPYPISPLTFATTEVSFNQTTKNAIESLSLNTPRGIIPGSLALPFSAFPPHSTTHLSDIAHLTQSLLWWY</sequence>